<dbReference type="SUPFAM" id="SSF53335">
    <property type="entry name" value="S-adenosyl-L-methionine-dependent methyltransferases"/>
    <property type="match status" value="1"/>
</dbReference>
<dbReference type="InterPro" id="IPR029063">
    <property type="entry name" value="SAM-dependent_MTases_sf"/>
</dbReference>
<comment type="caution">
    <text evidence="1">The sequence shown here is derived from an EMBL/GenBank/DDBJ whole genome shotgun (WGS) entry which is preliminary data.</text>
</comment>
<dbReference type="Gene3D" id="3.40.50.150">
    <property type="entry name" value="Vaccinia Virus protein VP39"/>
    <property type="match status" value="1"/>
</dbReference>
<dbReference type="AlphaFoldDB" id="A0A917X5J2"/>
<dbReference type="Proteomes" id="UP000642070">
    <property type="component" value="Unassembled WGS sequence"/>
</dbReference>
<sequence>MEQETVTPQGIRYVQADLCALPDLGAPFDAAVASMVLPVIPDWTGAMQACVQAQRLIRRARGRWA</sequence>
<reference evidence="1" key="2">
    <citation type="submission" date="2020-09" db="EMBL/GenBank/DDBJ databases">
        <authorList>
            <person name="Sun Q."/>
            <person name="Ohkuma M."/>
        </authorList>
    </citation>
    <scope>NUCLEOTIDE SEQUENCE</scope>
    <source>
        <strain evidence="1">JCM 19831</strain>
    </source>
</reference>
<accession>A0A917X5J2</accession>
<protein>
    <submittedName>
        <fullName evidence="1">Uncharacterized protein</fullName>
    </submittedName>
</protein>
<gene>
    <name evidence="1" type="ORF">GCM10007977_098310</name>
</gene>
<keyword evidence="2" id="KW-1185">Reference proteome</keyword>
<proteinExistence type="predicted"/>
<reference evidence="1" key="1">
    <citation type="journal article" date="2014" name="Int. J. Syst. Evol. Microbiol.">
        <title>Complete genome sequence of Corynebacterium casei LMG S-19264T (=DSM 44701T), isolated from a smear-ripened cheese.</title>
        <authorList>
            <consortium name="US DOE Joint Genome Institute (JGI-PGF)"/>
            <person name="Walter F."/>
            <person name="Albersmeier A."/>
            <person name="Kalinowski J."/>
            <person name="Ruckert C."/>
        </authorList>
    </citation>
    <scope>NUCLEOTIDE SEQUENCE</scope>
    <source>
        <strain evidence="1">JCM 19831</strain>
    </source>
</reference>
<organism evidence="1 2">
    <name type="scientific">Dactylosporangium sucinum</name>
    <dbReference type="NCBI Taxonomy" id="1424081"/>
    <lineage>
        <taxon>Bacteria</taxon>
        <taxon>Bacillati</taxon>
        <taxon>Actinomycetota</taxon>
        <taxon>Actinomycetes</taxon>
        <taxon>Micromonosporales</taxon>
        <taxon>Micromonosporaceae</taxon>
        <taxon>Dactylosporangium</taxon>
    </lineage>
</organism>
<dbReference type="EMBL" id="BMPI01000086">
    <property type="protein sequence ID" value="GGM81248.1"/>
    <property type="molecule type" value="Genomic_DNA"/>
</dbReference>
<name>A0A917X5J2_9ACTN</name>
<evidence type="ECO:0000313" key="2">
    <source>
        <dbReference type="Proteomes" id="UP000642070"/>
    </source>
</evidence>
<dbReference type="RefSeq" id="WP_190256992.1">
    <property type="nucleotide sequence ID" value="NZ_BMPI01000086.1"/>
</dbReference>
<evidence type="ECO:0000313" key="1">
    <source>
        <dbReference type="EMBL" id="GGM81248.1"/>
    </source>
</evidence>